<dbReference type="Proteomes" id="UP000270094">
    <property type="component" value="Unassembled WGS sequence"/>
</dbReference>
<evidence type="ECO:0000313" key="3">
    <source>
        <dbReference type="Proteomes" id="UP000270094"/>
    </source>
</evidence>
<accession>A0A3P7JHW7</accession>
<sequence length="91" mass="9465">MSDSEGRTSDWTSSTTDYGEGPSSLGTRLGEGSEGTVVIDSTGSGETEIGVSDGSTGGKSPLGSHTWDRNRWNMSTIRGPNAQVSNCTISY</sequence>
<keyword evidence="3" id="KW-1185">Reference proteome</keyword>
<proteinExistence type="predicted"/>
<dbReference type="EMBL" id="UYYB01138704">
    <property type="protein sequence ID" value="VDM85301.1"/>
    <property type="molecule type" value="Genomic_DNA"/>
</dbReference>
<protein>
    <submittedName>
        <fullName evidence="2">Uncharacterized protein</fullName>
    </submittedName>
</protein>
<reference evidence="2 3" key="1">
    <citation type="submission" date="2018-11" db="EMBL/GenBank/DDBJ databases">
        <authorList>
            <consortium name="Pathogen Informatics"/>
        </authorList>
    </citation>
    <scope>NUCLEOTIDE SEQUENCE [LARGE SCALE GENOMIC DNA]</scope>
</reference>
<dbReference type="AlphaFoldDB" id="A0A3P7JHW7"/>
<organism evidence="2 3">
    <name type="scientific">Strongylus vulgaris</name>
    <name type="common">Blood worm</name>
    <dbReference type="NCBI Taxonomy" id="40348"/>
    <lineage>
        <taxon>Eukaryota</taxon>
        <taxon>Metazoa</taxon>
        <taxon>Ecdysozoa</taxon>
        <taxon>Nematoda</taxon>
        <taxon>Chromadorea</taxon>
        <taxon>Rhabditida</taxon>
        <taxon>Rhabditina</taxon>
        <taxon>Rhabditomorpha</taxon>
        <taxon>Strongyloidea</taxon>
        <taxon>Strongylidae</taxon>
        <taxon>Strongylus</taxon>
    </lineage>
</organism>
<feature type="region of interest" description="Disordered" evidence="1">
    <location>
        <begin position="1"/>
        <end position="91"/>
    </location>
</feature>
<feature type="compositionally biased region" description="Polar residues" evidence="1">
    <location>
        <begin position="72"/>
        <end position="91"/>
    </location>
</feature>
<gene>
    <name evidence="2" type="ORF">SVUK_LOCUS20299</name>
</gene>
<name>A0A3P7JHW7_STRVU</name>
<evidence type="ECO:0000256" key="1">
    <source>
        <dbReference type="SAM" id="MobiDB-lite"/>
    </source>
</evidence>
<evidence type="ECO:0000313" key="2">
    <source>
        <dbReference type="EMBL" id="VDM85301.1"/>
    </source>
</evidence>